<proteinExistence type="predicted"/>
<reference evidence="1" key="1">
    <citation type="submission" date="2021-06" db="EMBL/GenBank/DDBJ databases">
        <authorList>
            <person name="Kallberg Y."/>
            <person name="Tangrot J."/>
            <person name="Rosling A."/>
        </authorList>
    </citation>
    <scope>NUCLEOTIDE SEQUENCE</scope>
    <source>
        <strain evidence="1">AZ414A</strain>
    </source>
</reference>
<dbReference type="EMBL" id="CAJVPK010000901">
    <property type="protein sequence ID" value="CAG8558210.1"/>
    <property type="molecule type" value="Genomic_DNA"/>
</dbReference>
<protein>
    <submittedName>
        <fullName evidence="1">8017_t:CDS:1</fullName>
    </submittedName>
</protein>
<accession>A0A9N9BAM1</accession>
<evidence type="ECO:0000313" key="2">
    <source>
        <dbReference type="Proteomes" id="UP000789706"/>
    </source>
</evidence>
<dbReference type="AlphaFoldDB" id="A0A9N9BAM1"/>
<comment type="caution">
    <text evidence="1">The sequence shown here is derived from an EMBL/GenBank/DDBJ whole genome shotgun (WGS) entry which is preliminary data.</text>
</comment>
<evidence type="ECO:0000313" key="1">
    <source>
        <dbReference type="EMBL" id="CAG8558210.1"/>
    </source>
</evidence>
<organism evidence="1 2">
    <name type="scientific">Diversispora eburnea</name>
    <dbReference type="NCBI Taxonomy" id="1213867"/>
    <lineage>
        <taxon>Eukaryota</taxon>
        <taxon>Fungi</taxon>
        <taxon>Fungi incertae sedis</taxon>
        <taxon>Mucoromycota</taxon>
        <taxon>Glomeromycotina</taxon>
        <taxon>Glomeromycetes</taxon>
        <taxon>Diversisporales</taxon>
        <taxon>Diversisporaceae</taxon>
        <taxon>Diversispora</taxon>
    </lineage>
</organism>
<name>A0A9N9BAM1_9GLOM</name>
<dbReference type="Proteomes" id="UP000789706">
    <property type="component" value="Unassembled WGS sequence"/>
</dbReference>
<keyword evidence="2" id="KW-1185">Reference proteome</keyword>
<gene>
    <name evidence="1" type="ORF">DEBURN_LOCUS7450</name>
</gene>
<sequence length="72" mass="8501">MSITTSTIDVRGYESARACTYYITSSRSHATDPGNYFRIFNRVHFYMYISWNLSFEESAFHALRCMYTNPHI</sequence>